<evidence type="ECO:0000256" key="11">
    <source>
        <dbReference type="ARBA" id="ARBA00023136"/>
    </source>
</evidence>
<comment type="caution">
    <text evidence="18">The sequence shown here is derived from an EMBL/GenBank/DDBJ whole genome shotgun (WGS) entry which is preliminary data.</text>
</comment>
<evidence type="ECO:0000256" key="14">
    <source>
        <dbReference type="ARBA" id="ARBA00026095"/>
    </source>
</evidence>
<dbReference type="Pfam" id="PF00355">
    <property type="entry name" value="Rieske"/>
    <property type="match status" value="1"/>
</dbReference>
<keyword evidence="6" id="KW-0479">Metal-binding</keyword>
<dbReference type="SUPFAM" id="SSF55961">
    <property type="entry name" value="Bet v1-like"/>
    <property type="match status" value="1"/>
</dbReference>
<dbReference type="Proteomes" id="UP000603352">
    <property type="component" value="Unassembled WGS sequence"/>
</dbReference>
<evidence type="ECO:0000256" key="16">
    <source>
        <dbReference type="ARBA" id="ARBA00049548"/>
    </source>
</evidence>
<evidence type="ECO:0000256" key="3">
    <source>
        <dbReference type="ARBA" id="ARBA00004972"/>
    </source>
</evidence>
<protein>
    <recommendedName>
        <fullName evidence="14">cholesterol 7-desaturase</fullName>
        <ecNumber evidence="14">1.14.19.21</ecNumber>
    </recommendedName>
</protein>
<dbReference type="SUPFAM" id="SSF50022">
    <property type="entry name" value="ISP domain"/>
    <property type="match status" value="1"/>
</dbReference>
<organism evidence="18 19">
    <name type="scientific">Tistrella bauzanensis</name>
    <dbReference type="NCBI Taxonomy" id="657419"/>
    <lineage>
        <taxon>Bacteria</taxon>
        <taxon>Pseudomonadati</taxon>
        <taxon>Pseudomonadota</taxon>
        <taxon>Alphaproteobacteria</taxon>
        <taxon>Geminicoccales</taxon>
        <taxon>Geminicoccaceae</taxon>
        <taxon>Tistrella</taxon>
    </lineage>
</organism>
<evidence type="ECO:0000259" key="17">
    <source>
        <dbReference type="PROSITE" id="PS51296"/>
    </source>
</evidence>
<comment type="catalytic activity">
    <reaction evidence="15">
        <text>cholesterol + NADH + O2 + H(+) = 7-dehydrocholesterol + NAD(+) + 2 H2O</text>
        <dbReference type="Rhea" id="RHEA:51644"/>
        <dbReference type="ChEBI" id="CHEBI:15377"/>
        <dbReference type="ChEBI" id="CHEBI:15378"/>
        <dbReference type="ChEBI" id="CHEBI:15379"/>
        <dbReference type="ChEBI" id="CHEBI:16113"/>
        <dbReference type="ChEBI" id="CHEBI:17759"/>
        <dbReference type="ChEBI" id="CHEBI:57540"/>
        <dbReference type="ChEBI" id="CHEBI:57945"/>
        <dbReference type="EC" id="1.14.19.21"/>
    </reaction>
    <physiologicalReaction direction="left-to-right" evidence="15">
        <dbReference type="Rhea" id="RHEA:51645"/>
    </physiologicalReaction>
</comment>
<proteinExistence type="inferred from homology"/>
<dbReference type="Pfam" id="PF19298">
    <property type="entry name" value="KshA_C"/>
    <property type="match status" value="1"/>
</dbReference>
<dbReference type="InterPro" id="IPR017941">
    <property type="entry name" value="Rieske_2Fe-2S"/>
</dbReference>
<evidence type="ECO:0000256" key="10">
    <source>
        <dbReference type="ARBA" id="ARBA00023014"/>
    </source>
</evidence>
<sequence>MDRFPYEPYAFGWYQIDYADQLKPNDVRPFRAFGREFVLWRDAEGTAHLFDAYCPHLGAHLGHGGRVQGTELQCPFHGWRFDQAGRCSGIPYSPDARLGGSRAVTAWPVVEQNGLLLGWWHPEGQAPGFETPVLPEYGHRGWSRYRRHHWRANTVWQEIQENIVDSTHFHYLHGVDSLAVVDRCQPRGPVLDVNILHRFRTPVGLQDGYIQTTLYGPFFATVRFRIGDVAEILFVDAVTPIDDGIVDVRFSLLARLEGVRIPDMSLALVDEAIKQVSDDVPIWNHKMHWATPSLAHGDGPVMKFRAWAKQFRNYKDAGNTTLNEQFATV</sequence>
<keyword evidence="4" id="KW-0812">Transmembrane</keyword>
<evidence type="ECO:0000256" key="12">
    <source>
        <dbReference type="ARBA" id="ARBA00025712"/>
    </source>
</evidence>
<dbReference type="EMBL" id="BMDZ01000067">
    <property type="protein sequence ID" value="GGB56657.1"/>
    <property type="molecule type" value="Genomic_DNA"/>
</dbReference>
<dbReference type="Gene3D" id="2.102.10.10">
    <property type="entry name" value="Rieske [2Fe-2S] iron-sulphur domain"/>
    <property type="match status" value="1"/>
</dbReference>
<dbReference type="EC" id="1.14.19.21" evidence="14"/>
<dbReference type="PANTHER" id="PTHR21266">
    <property type="entry name" value="IRON-SULFUR DOMAIN CONTAINING PROTEIN"/>
    <property type="match status" value="1"/>
</dbReference>
<dbReference type="CDD" id="cd03469">
    <property type="entry name" value="Rieske_RO_Alpha_N"/>
    <property type="match status" value="1"/>
</dbReference>
<keyword evidence="9" id="KW-0408">Iron</keyword>
<dbReference type="PROSITE" id="PS51296">
    <property type="entry name" value="RIESKE"/>
    <property type="match status" value="1"/>
</dbReference>
<evidence type="ECO:0000256" key="6">
    <source>
        <dbReference type="ARBA" id="ARBA00022723"/>
    </source>
</evidence>
<keyword evidence="11" id="KW-0472">Membrane</keyword>
<evidence type="ECO:0000256" key="5">
    <source>
        <dbReference type="ARBA" id="ARBA00022714"/>
    </source>
</evidence>
<evidence type="ECO:0000256" key="7">
    <source>
        <dbReference type="ARBA" id="ARBA00022989"/>
    </source>
</evidence>
<evidence type="ECO:0000256" key="4">
    <source>
        <dbReference type="ARBA" id="ARBA00022692"/>
    </source>
</evidence>
<evidence type="ECO:0000256" key="8">
    <source>
        <dbReference type="ARBA" id="ARBA00023002"/>
    </source>
</evidence>
<dbReference type="InterPro" id="IPR050584">
    <property type="entry name" value="Cholesterol_7-desaturase"/>
</dbReference>
<dbReference type="InterPro" id="IPR036922">
    <property type="entry name" value="Rieske_2Fe-2S_sf"/>
</dbReference>
<evidence type="ECO:0000256" key="2">
    <source>
        <dbReference type="ARBA" id="ARBA00004370"/>
    </source>
</evidence>
<comment type="similarity">
    <text evidence="13">Belongs to the cholesterol 7-desaturase family.</text>
</comment>
<dbReference type="PANTHER" id="PTHR21266:SF32">
    <property type="entry name" value="CHOLESTEROL 7-DESATURASE NVD"/>
    <property type="match status" value="1"/>
</dbReference>
<gene>
    <name evidence="18" type="ORF">GCM10011505_41950</name>
</gene>
<keyword evidence="7" id="KW-1133">Transmembrane helix</keyword>
<dbReference type="Gene3D" id="3.90.380.10">
    <property type="entry name" value="Naphthalene 1,2-dioxygenase Alpha Subunit, Chain A, domain 1"/>
    <property type="match status" value="1"/>
</dbReference>
<feature type="domain" description="Rieske" evidence="17">
    <location>
        <begin position="14"/>
        <end position="118"/>
    </location>
</feature>
<comment type="catalytic activity">
    <reaction evidence="16">
        <text>cholesterol + NADPH + O2 + H(+) = 7-dehydrocholesterol + NADP(+) + 2 H2O</text>
        <dbReference type="Rhea" id="RHEA:45024"/>
        <dbReference type="ChEBI" id="CHEBI:15377"/>
        <dbReference type="ChEBI" id="CHEBI:15378"/>
        <dbReference type="ChEBI" id="CHEBI:15379"/>
        <dbReference type="ChEBI" id="CHEBI:16113"/>
        <dbReference type="ChEBI" id="CHEBI:17759"/>
        <dbReference type="ChEBI" id="CHEBI:57783"/>
        <dbReference type="ChEBI" id="CHEBI:58349"/>
        <dbReference type="EC" id="1.14.19.21"/>
    </reaction>
    <physiologicalReaction direction="left-to-right" evidence="16">
        <dbReference type="Rhea" id="RHEA:45025"/>
    </physiologicalReaction>
</comment>
<evidence type="ECO:0000256" key="1">
    <source>
        <dbReference type="ARBA" id="ARBA00001962"/>
    </source>
</evidence>
<keyword evidence="8" id="KW-0560">Oxidoreductase</keyword>
<name>A0ABQ1IZT5_9PROT</name>
<evidence type="ECO:0000313" key="19">
    <source>
        <dbReference type="Proteomes" id="UP000603352"/>
    </source>
</evidence>
<comment type="subcellular location">
    <subcellularLocation>
        <location evidence="2">Membrane</location>
    </subcellularLocation>
</comment>
<evidence type="ECO:0000256" key="9">
    <source>
        <dbReference type="ARBA" id="ARBA00023004"/>
    </source>
</evidence>
<comment type="pathway">
    <text evidence="12">Steroid hormone biosynthesis; dafachronic acid biosynthesis.</text>
</comment>
<keyword evidence="10" id="KW-0411">Iron-sulfur</keyword>
<evidence type="ECO:0000313" key="18">
    <source>
        <dbReference type="EMBL" id="GGB56657.1"/>
    </source>
</evidence>
<accession>A0ABQ1IZT5</accession>
<evidence type="ECO:0000256" key="13">
    <source>
        <dbReference type="ARBA" id="ARBA00025729"/>
    </source>
</evidence>
<reference evidence="19" key="1">
    <citation type="journal article" date="2019" name="Int. J. Syst. Evol. Microbiol.">
        <title>The Global Catalogue of Microorganisms (GCM) 10K type strain sequencing project: providing services to taxonomists for standard genome sequencing and annotation.</title>
        <authorList>
            <consortium name="The Broad Institute Genomics Platform"/>
            <consortium name="The Broad Institute Genome Sequencing Center for Infectious Disease"/>
            <person name="Wu L."/>
            <person name="Ma J."/>
        </authorList>
    </citation>
    <scope>NUCLEOTIDE SEQUENCE [LARGE SCALE GENOMIC DNA]</scope>
    <source>
        <strain evidence="19">CGMCC 1.10188</strain>
    </source>
</reference>
<evidence type="ECO:0000256" key="15">
    <source>
        <dbReference type="ARBA" id="ARBA00047853"/>
    </source>
</evidence>
<comment type="pathway">
    <text evidence="3">Hormone biosynthesis.</text>
</comment>
<comment type="cofactor">
    <cofactor evidence="1">
        <name>Fe cation</name>
        <dbReference type="ChEBI" id="CHEBI:24875"/>
    </cofactor>
</comment>
<keyword evidence="5" id="KW-0001">2Fe-2S</keyword>
<dbReference type="RefSeq" id="WP_188581572.1">
    <property type="nucleotide sequence ID" value="NZ_BMDZ01000067.1"/>
</dbReference>
<dbReference type="InterPro" id="IPR045605">
    <property type="entry name" value="KshA-like_C"/>
</dbReference>
<keyword evidence="19" id="KW-1185">Reference proteome</keyword>